<feature type="region of interest" description="Disordered" evidence="2">
    <location>
        <begin position="612"/>
        <end position="648"/>
    </location>
</feature>
<proteinExistence type="predicted"/>
<feature type="compositionally biased region" description="Low complexity" evidence="2">
    <location>
        <begin position="380"/>
        <end position="392"/>
    </location>
</feature>
<dbReference type="Pfam" id="PF10680">
    <property type="entry name" value="RRN9"/>
    <property type="match status" value="1"/>
</dbReference>
<dbReference type="Gene3D" id="3.30.160.60">
    <property type="entry name" value="Classic Zinc Finger"/>
    <property type="match status" value="1"/>
</dbReference>
<feature type="region of interest" description="Disordered" evidence="2">
    <location>
        <begin position="533"/>
        <end position="594"/>
    </location>
</feature>
<protein>
    <submittedName>
        <fullName evidence="4">RNA polymerase I-specific transcription initiation factor-domain-containing protein</fullName>
    </submittedName>
</protein>
<keyword evidence="1" id="KW-0479">Metal-binding</keyword>
<feature type="compositionally biased region" description="Polar residues" evidence="2">
    <location>
        <begin position="1"/>
        <end position="16"/>
    </location>
</feature>
<feature type="region of interest" description="Disordered" evidence="2">
    <location>
        <begin position="356"/>
        <end position="470"/>
    </location>
</feature>
<feature type="compositionally biased region" description="Basic and acidic residues" evidence="2">
    <location>
        <begin position="572"/>
        <end position="588"/>
    </location>
</feature>
<dbReference type="InterPro" id="IPR059095">
    <property type="entry name" value="Znf_C2H2_17_2nd"/>
</dbReference>
<keyword evidence="4" id="KW-0648">Protein biosynthesis</keyword>
<reference evidence="4 5" key="1">
    <citation type="submission" date="2024-07" db="EMBL/GenBank/DDBJ databases">
        <title>Section-level genome sequencing and comparative genomics of Aspergillus sections Usti and Cavernicolus.</title>
        <authorList>
            <consortium name="Lawrence Berkeley National Laboratory"/>
            <person name="Nybo J.L."/>
            <person name="Vesth T.C."/>
            <person name="Theobald S."/>
            <person name="Frisvad J.C."/>
            <person name="Larsen T.O."/>
            <person name="Kjaerboelling I."/>
            <person name="Rothschild-Mancinelli K."/>
            <person name="Lyhne E.K."/>
            <person name="Kogle M.E."/>
            <person name="Barry K."/>
            <person name="Clum A."/>
            <person name="Na H."/>
            <person name="Ledsgaard L."/>
            <person name="Lin J."/>
            <person name="Lipzen A."/>
            <person name="Kuo A."/>
            <person name="Riley R."/>
            <person name="Mondo S."/>
            <person name="LaButti K."/>
            <person name="Haridas S."/>
            <person name="Pangalinan J."/>
            <person name="Salamov A.A."/>
            <person name="Simmons B.A."/>
            <person name="Magnuson J.K."/>
            <person name="Chen J."/>
            <person name="Drula E."/>
            <person name="Henrissat B."/>
            <person name="Wiebenga A."/>
            <person name="Lubbers R.J."/>
            <person name="Gomes A.C."/>
            <person name="Makela M.R."/>
            <person name="Stajich J."/>
            <person name="Grigoriev I.V."/>
            <person name="Mortensen U.H."/>
            <person name="De vries R.P."/>
            <person name="Baker S.E."/>
            <person name="Andersen M.R."/>
        </authorList>
    </citation>
    <scope>NUCLEOTIDE SEQUENCE [LARGE SCALE GENOMIC DNA]</scope>
    <source>
        <strain evidence="4 5">CBS 600.67</strain>
    </source>
</reference>
<feature type="compositionally biased region" description="Basic residues" evidence="2">
    <location>
        <begin position="429"/>
        <end position="439"/>
    </location>
</feature>
<sequence length="648" mass="72836">MSSYSDGQSRHSSVPPSAQPYRSLFGGSSQDVFDQDRYSNGDGILDYAGVGATASGGPNTEHEETDDDRDYRKGPSGSQKDHDLLDFEDTHVNPTFRTRGYAESSFSPPPYRPNRFHGPADLWLELTRNDREIVEALEETRARDLAAHLYNAHVFHPQGIAKLAKEGTNQPDEGEAKDYELGDIDLPNILEEWTAWPMPSDEVPRTDERLRRLDDDKWTFRMKPDSRPSAELEECITSFLLKTAKGRSRSRRWASPTIRNRKVSTRTGPDGTDNGTEGGLESDLESADILSNPSTQKSDTENGVSTTEWESEQEILRSAKRPVFQVDEDESRQKLRPLARNVITQFEKLLMGLDRFHGSPDSEGSQLSRSRSRGRKRGRSSSWASDMSSAYSRDAPIEDDSEAVTDISHSRPPSSSKRRTEITPQRSQSRGRKRTRRASQRSQSGSTHAGGAHTSRRSRLRSTSADSDVQTRLTDWKDVVGIASMVDLPPAVLRRATQRLSSLLGEDIMCPTFFEERDRQSMKDVLKLQYPENSRAGVEREKPTPRSGLTSQLPPSRTTFTRKHPTSAADRIGIKAADKAPPSRENSTHKGGNLFCPFKGCRRHKKGFSRRWNLNQHLRTMHPSYRPGDNKSQTRSGVQSGYESDRSD</sequence>
<name>A0ABR4I7D4_9EURO</name>
<keyword evidence="4" id="KW-0396">Initiation factor</keyword>
<feature type="region of interest" description="Disordered" evidence="2">
    <location>
        <begin position="1"/>
        <end position="87"/>
    </location>
</feature>
<keyword evidence="1" id="KW-0863">Zinc-finger</keyword>
<feature type="compositionally biased region" description="Basic residues" evidence="2">
    <location>
        <begin position="370"/>
        <end position="379"/>
    </location>
</feature>
<dbReference type="Pfam" id="PF26176">
    <property type="entry name" value="zf_C2H2_17_2"/>
    <property type="match status" value="1"/>
</dbReference>
<evidence type="ECO:0000313" key="4">
    <source>
        <dbReference type="EMBL" id="KAL2823656.1"/>
    </source>
</evidence>
<feature type="compositionally biased region" description="Polar residues" evidence="2">
    <location>
        <begin position="547"/>
        <end position="559"/>
    </location>
</feature>
<keyword evidence="1" id="KW-0862">Zinc</keyword>
<dbReference type="GO" id="GO:0003743">
    <property type="term" value="F:translation initiation factor activity"/>
    <property type="evidence" value="ECO:0007669"/>
    <property type="project" value="UniProtKB-KW"/>
</dbReference>
<feature type="compositionally biased region" description="Basic and acidic residues" evidence="2">
    <location>
        <begin position="69"/>
        <end position="87"/>
    </location>
</feature>
<evidence type="ECO:0000256" key="1">
    <source>
        <dbReference type="PROSITE-ProRule" id="PRU00042"/>
    </source>
</evidence>
<evidence type="ECO:0000259" key="3">
    <source>
        <dbReference type="PROSITE" id="PS50157"/>
    </source>
</evidence>
<dbReference type="Proteomes" id="UP001610335">
    <property type="component" value="Unassembled WGS sequence"/>
</dbReference>
<comment type="caution">
    <text evidence="4">The sequence shown here is derived from an EMBL/GenBank/DDBJ whole genome shotgun (WGS) entry which is preliminary data.</text>
</comment>
<keyword evidence="5" id="KW-1185">Reference proteome</keyword>
<feature type="domain" description="C2H2-type" evidence="3">
    <location>
        <begin position="599"/>
        <end position="627"/>
    </location>
</feature>
<accession>A0ABR4I7D4</accession>
<dbReference type="PROSITE" id="PS50157">
    <property type="entry name" value="ZINC_FINGER_C2H2_2"/>
    <property type="match status" value="1"/>
</dbReference>
<dbReference type="InterPro" id="IPR019622">
    <property type="entry name" value="Rrn9_dom"/>
</dbReference>
<dbReference type="EMBL" id="JBFXLS010000050">
    <property type="protein sequence ID" value="KAL2823656.1"/>
    <property type="molecule type" value="Genomic_DNA"/>
</dbReference>
<evidence type="ECO:0000313" key="5">
    <source>
        <dbReference type="Proteomes" id="UP001610335"/>
    </source>
</evidence>
<feature type="region of interest" description="Disordered" evidence="2">
    <location>
        <begin position="247"/>
        <end position="333"/>
    </location>
</feature>
<evidence type="ECO:0000256" key="2">
    <source>
        <dbReference type="SAM" id="MobiDB-lite"/>
    </source>
</evidence>
<feature type="compositionally biased region" description="Polar residues" evidence="2">
    <location>
        <begin position="630"/>
        <end position="642"/>
    </location>
</feature>
<feature type="compositionally biased region" description="Polar residues" evidence="2">
    <location>
        <begin position="289"/>
        <end position="308"/>
    </location>
</feature>
<gene>
    <name evidence="4" type="ORF">BDW59DRAFT_95461</name>
</gene>
<dbReference type="InterPro" id="IPR013087">
    <property type="entry name" value="Znf_C2H2_type"/>
</dbReference>
<organism evidence="4 5">
    <name type="scientific">Aspergillus cavernicola</name>
    <dbReference type="NCBI Taxonomy" id="176166"/>
    <lineage>
        <taxon>Eukaryota</taxon>
        <taxon>Fungi</taxon>
        <taxon>Dikarya</taxon>
        <taxon>Ascomycota</taxon>
        <taxon>Pezizomycotina</taxon>
        <taxon>Eurotiomycetes</taxon>
        <taxon>Eurotiomycetidae</taxon>
        <taxon>Eurotiales</taxon>
        <taxon>Aspergillaceae</taxon>
        <taxon>Aspergillus</taxon>
        <taxon>Aspergillus subgen. Nidulantes</taxon>
    </lineage>
</organism>